<protein>
    <submittedName>
        <fullName evidence="1">Uncharacterized protein</fullName>
    </submittedName>
</protein>
<name>I0K7G5_9BACT</name>
<gene>
    <name evidence="1" type="ORF">FAES_2059</name>
</gene>
<sequence>MCDGPTPSMLPDDIEWPIWPLVEALTQTGLVQTFSSCAGHFEPTEQRLRDRNHAEVRFMPAANVPEASVEVALGQWLARFKARHGLMPVTAVGYKLFTPLDAETVEQTFVLELRPFNRFDQPATKRADIDRAIGQLVGVIGGH</sequence>
<evidence type="ECO:0000313" key="2">
    <source>
        <dbReference type="Proteomes" id="UP000011058"/>
    </source>
</evidence>
<dbReference type="eggNOG" id="ENOG5032J1G">
    <property type="taxonomic scope" value="Bacteria"/>
</dbReference>
<keyword evidence="2" id="KW-1185">Reference proteome</keyword>
<dbReference type="KEGG" id="fae:FAES_2059"/>
<dbReference type="Proteomes" id="UP000011058">
    <property type="component" value="Chromosome"/>
</dbReference>
<dbReference type="PATRIC" id="fig|1166018.3.peg.3806"/>
<reference evidence="1 2" key="1">
    <citation type="journal article" date="2012" name="J. Bacteriol.">
        <title>Genome Sequence of Fibrella aestuarina BUZ 2T, a Filamentous Marine Bacterium.</title>
        <authorList>
            <person name="Filippini M."/>
            <person name="Qi W."/>
            <person name="Blom J."/>
            <person name="Goesmann A."/>
            <person name="Smits T.H."/>
            <person name="Bagheri H.C."/>
        </authorList>
    </citation>
    <scope>NUCLEOTIDE SEQUENCE [LARGE SCALE GENOMIC DNA]</scope>
    <source>
        <strain evidence="2">BUZ 2T</strain>
    </source>
</reference>
<evidence type="ECO:0000313" key="1">
    <source>
        <dbReference type="EMBL" id="CCH00068.1"/>
    </source>
</evidence>
<dbReference type="EMBL" id="HE796683">
    <property type="protein sequence ID" value="CCH00068.1"/>
    <property type="molecule type" value="Genomic_DNA"/>
</dbReference>
<proteinExistence type="predicted"/>
<dbReference type="HOGENOM" id="CLU_1874134_0_0_10"/>
<accession>I0K7G5</accession>
<dbReference type="STRING" id="1166018.FAES_2059"/>
<organism evidence="1 2">
    <name type="scientific">Fibrella aestuarina BUZ 2</name>
    <dbReference type="NCBI Taxonomy" id="1166018"/>
    <lineage>
        <taxon>Bacteria</taxon>
        <taxon>Pseudomonadati</taxon>
        <taxon>Bacteroidota</taxon>
        <taxon>Cytophagia</taxon>
        <taxon>Cytophagales</taxon>
        <taxon>Spirosomataceae</taxon>
        <taxon>Fibrella</taxon>
    </lineage>
</organism>
<dbReference type="AlphaFoldDB" id="I0K7G5"/>